<comment type="cofactor">
    <cofactor evidence="1">
        <name>pyridoxal 5'-phosphate</name>
        <dbReference type="ChEBI" id="CHEBI:597326"/>
    </cofactor>
</comment>
<dbReference type="GO" id="GO:0008483">
    <property type="term" value="F:transaminase activity"/>
    <property type="evidence" value="ECO:0007669"/>
    <property type="project" value="UniProtKB-KW"/>
</dbReference>
<dbReference type="RefSeq" id="WP_267151251.1">
    <property type="nucleotide sequence ID" value="NZ_JAPMLT010000003.1"/>
</dbReference>
<evidence type="ECO:0000313" key="4">
    <source>
        <dbReference type="EMBL" id="MCX7570004.1"/>
    </source>
</evidence>
<dbReference type="InterPro" id="IPR015424">
    <property type="entry name" value="PyrdxlP-dep_Trfase"/>
</dbReference>
<evidence type="ECO:0000256" key="1">
    <source>
        <dbReference type="ARBA" id="ARBA00001933"/>
    </source>
</evidence>
<dbReference type="Gene3D" id="3.40.640.10">
    <property type="entry name" value="Type I PLP-dependent aspartate aminotransferase-like (Major domain)"/>
    <property type="match status" value="1"/>
</dbReference>
<keyword evidence="4" id="KW-0808">Transferase</keyword>
<dbReference type="Gene3D" id="3.90.105.10">
    <property type="entry name" value="Molybdopterin biosynthesis moea protein, domain 2"/>
    <property type="match status" value="1"/>
</dbReference>
<dbReference type="InterPro" id="IPR052357">
    <property type="entry name" value="Orn_Lys_Arg_decarboxylase-I"/>
</dbReference>
<sequence>MSNTIDQSVTPIADTLIQLTEREIVSFHALPISQGRSLTDSPIRDKYNALFGQEYFKTEVTYSGKVFDSPILPRRIIKESMAMTAKAFGAKSSLYITMGTTMANYIALRSLLNEGDRALVDKTCHQSIHFGMQSNKAEVTYLPGEFVCKGMSRSHFSVTRLIEEYRKAYESGRPFSLVVINGSSYEGVTYDIKRIFRECLEIHDNVSFLVDEAWSAFGFFHPRYRPFSAMQVAAELAEEMPDKNFTVVTSQSAHKSLSCLRQASFIHIYGPQDAVRRFETNKFMMHTTSPSYPILVSLELGRAQIALEGEGMVDKALLVADSLRERILNDERLSQYALVDDSFIADDMREYVQLDPLRIPVDMSKLGVSPKMFKDFAFHEHGVYINRHTHTAFLINVHLGVRPEHADKLLNAMIDFQQRVLAGDVQNESAEWIQNDLAEYYEVKEKLKNGEVIDSFVIPYPPGVPVLVPGEVSDPSLLQDLQEIESSGVDIIIVKDERMAKRETRSVSL</sequence>
<protein>
    <submittedName>
        <fullName evidence="4">Aminotransferase class I/II-fold pyridoxal phosphate-dependent enzyme</fullName>
    </submittedName>
</protein>
<keyword evidence="4" id="KW-0032">Aminotransferase</keyword>
<evidence type="ECO:0000313" key="5">
    <source>
        <dbReference type="Proteomes" id="UP001208017"/>
    </source>
</evidence>
<dbReference type="EMBL" id="JAPMLT010000003">
    <property type="protein sequence ID" value="MCX7570004.1"/>
    <property type="molecule type" value="Genomic_DNA"/>
</dbReference>
<dbReference type="InterPro" id="IPR015421">
    <property type="entry name" value="PyrdxlP-dep_Trfase_major"/>
</dbReference>
<comment type="caution">
    <text evidence="4">The sequence shown here is derived from an EMBL/GenBank/DDBJ whole genome shotgun (WGS) entry which is preliminary data.</text>
</comment>
<name>A0ABT3X5L1_9BACL</name>
<dbReference type="Proteomes" id="UP001208017">
    <property type="component" value="Unassembled WGS sequence"/>
</dbReference>
<gene>
    <name evidence="4" type="ORF">OS242_08505</name>
</gene>
<dbReference type="Pfam" id="PF01276">
    <property type="entry name" value="OKR_DC_1"/>
    <property type="match status" value="1"/>
</dbReference>
<dbReference type="PANTHER" id="PTHR43277:SF4">
    <property type="entry name" value="ARGININE DECARBOXYLASE"/>
    <property type="match status" value="1"/>
</dbReference>
<accession>A0ABT3X5L1</accession>
<keyword evidence="5" id="KW-1185">Reference proteome</keyword>
<proteinExistence type="predicted"/>
<evidence type="ECO:0000256" key="2">
    <source>
        <dbReference type="ARBA" id="ARBA00022898"/>
    </source>
</evidence>
<evidence type="ECO:0000259" key="3">
    <source>
        <dbReference type="Pfam" id="PF01276"/>
    </source>
</evidence>
<feature type="domain" description="Orn/Lys/Arg decarboxylases family 1 pyridoxal-P attachment site" evidence="3">
    <location>
        <begin position="10"/>
        <end position="334"/>
    </location>
</feature>
<dbReference type="InterPro" id="IPR000310">
    <property type="entry name" value="Orn/Lys/Arg_deCO2ase_major_dom"/>
</dbReference>
<keyword evidence="2" id="KW-0663">Pyridoxal phosphate</keyword>
<dbReference type="PANTHER" id="PTHR43277">
    <property type="entry name" value="ARGININE DECARBOXYLASE"/>
    <property type="match status" value="1"/>
</dbReference>
<reference evidence="4 5" key="1">
    <citation type="submission" date="2022-11" db="EMBL/GenBank/DDBJ databases">
        <title>Study of microbial diversity in lake waters.</title>
        <authorList>
            <person name="Zhang J."/>
        </authorList>
    </citation>
    <scope>NUCLEOTIDE SEQUENCE [LARGE SCALE GENOMIC DNA]</scope>
    <source>
        <strain evidence="4 5">DT12</strain>
    </source>
</reference>
<organism evidence="4 5">
    <name type="scientific">Tumebacillus lacus</name>
    <dbReference type="NCBI Taxonomy" id="2995335"/>
    <lineage>
        <taxon>Bacteria</taxon>
        <taxon>Bacillati</taxon>
        <taxon>Bacillota</taxon>
        <taxon>Bacilli</taxon>
        <taxon>Bacillales</taxon>
        <taxon>Alicyclobacillaceae</taxon>
        <taxon>Tumebacillus</taxon>
    </lineage>
</organism>
<dbReference type="SUPFAM" id="SSF53383">
    <property type="entry name" value="PLP-dependent transferases"/>
    <property type="match status" value="1"/>
</dbReference>